<evidence type="ECO:0000313" key="3">
    <source>
        <dbReference type="Proteomes" id="UP000054144"/>
    </source>
</evidence>
<sequence>MYTYPEIIVDCVVVFKDTATDDDVEAAAAEVLANGGVLYHMFMPLLKGFSAYLPPTQFYRLQSSTGPDGLVDYIESDREMSIA</sequence>
<dbReference type="InterPro" id="IPR037045">
    <property type="entry name" value="S8pro/Inhibitor_I9_sf"/>
</dbReference>
<comment type="similarity">
    <text evidence="1">Belongs to the protease inhibitor I9 family.</text>
</comment>
<dbReference type="PANTHER" id="PTHR28288:SF2">
    <property type="entry name" value="PROTEASE B INHIBITOR 2"/>
    <property type="match status" value="1"/>
</dbReference>
<accession>A0A0D7A198</accession>
<name>A0A0D7A198_9AGAR</name>
<dbReference type="Proteomes" id="UP000054144">
    <property type="component" value="Unassembled WGS sequence"/>
</dbReference>
<dbReference type="GO" id="GO:0004866">
    <property type="term" value="F:endopeptidase inhibitor activity"/>
    <property type="evidence" value="ECO:0007669"/>
    <property type="project" value="TreeGrafter"/>
</dbReference>
<organism evidence="2 3">
    <name type="scientific">Fistulina hepatica ATCC 64428</name>
    <dbReference type="NCBI Taxonomy" id="1128425"/>
    <lineage>
        <taxon>Eukaryota</taxon>
        <taxon>Fungi</taxon>
        <taxon>Dikarya</taxon>
        <taxon>Basidiomycota</taxon>
        <taxon>Agaricomycotina</taxon>
        <taxon>Agaricomycetes</taxon>
        <taxon>Agaricomycetidae</taxon>
        <taxon>Agaricales</taxon>
        <taxon>Fistulinaceae</taxon>
        <taxon>Fistulina</taxon>
    </lineage>
</organism>
<protein>
    <submittedName>
        <fullName evidence="2">Uncharacterized protein</fullName>
    </submittedName>
</protein>
<keyword evidence="3" id="KW-1185">Reference proteome</keyword>
<reference evidence="2 3" key="1">
    <citation type="journal article" date="2015" name="Fungal Genet. Biol.">
        <title>Evolution of novel wood decay mechanisms in Agaricales revealed by the genome sequences of Fistulina hepatica and Cylindrobasidium torrendii.</title>
        <authorList>
            <person name="Floudas D."/>
            <person name="Held B.W."/>
            <person name="Riley R."/>
            <person name="Nagy L.G."/>
            <person name="Koehler G."/>
            <person name="Ransdell A.S."/>
            <person name="Younus H."/>
            <person name="Chow J."/>
            <person name="Chiniquy J."/>
            <person name="Lipzen A."/>
            <person name="Tritt A."/>
            <person name="Sun H."/>
            <person name="Haridas S."/>
            <person name="LaButti K."/>
            <person name="Ohm R.A."/>
            <person name="Kues U."/>
            <person name="Blanchette R.A."/>
            <person name="Grigoriev I.V."/>
            <person name="Minto R.E."/>
            <person name="Hibbett D.S."/>
        </authorList>
    </citation>
    <scope>NUCLEOTIDE SEQUENCE [LARGE SCALE GENOMIC DNA]</scope>
    <source>
        <strain evidence="2 3">ATCC 64428</strain>
    </source>
</reference>
<dbReference type="PANTHER" id="PTHR28288">
    <property type="entry name" value="PROTEASE B INHIBITOR 2"/>
    <property type="match status" value="1"/>
</dbReference>
<dbReference type="Gene3D" id="3.30.70.80">
    <property type="entry name" value="Peptidase S8 propeptide/proteinase inhibitor I9"/>
    <property type="match status" value="1"/>
</dbReference>
<dbReference type="InterPro" id="IPR052471">
    <property type="entry name" value="PBI_I9"/>
</dbReference>
<dbReference type="AlphaFoldDB" id="A0A0D7A198"/>
<evidence type="ECO:0000256" key="1">
    <source>
        <dbReference type="ARBA" id="ARBA00038069"/>
    </source>
</evidence>
<evidence type="ECO:0000313" key="2">
    <source>
        <dbReference type="EMBL" id="KIY44500.1"/>
    </source>
</evidence>
<dbReference type="SUPFAM" id="SSF54897">
    <property type="entry name" value="Protease propeptides/inhibitors"/>
    <property type="match status" value="1"/>
</dbReference>
<dbReference type="EMBL" id="KN882089">
    <property type="protein sequence ID" value="KIY44500.1"/>
    <property type="molecule type" value="Genomic_DNA"/>
</dbReference>
<proteinExistence type="inferred from homology"/>
<gene>
    <name evidence="2" type="ORF">FISHEDRAFT_77422</name>
</gene>
<dbReference type="GO" id="GO:0042144">
    <property type="term" value="P:vacuole fusion, non-autophagic"/>
    <property type="evidence" value="ECO:0007669"/>
    <property type="project" value="TreeGrafter"/>
</dbReference>